<dbReference type="InterPro" id="IPR003871">
    <property type="entry name" value="RFA1B/D_OB_1st"/>
</dbReference>
<proteinExistence type="predicted"/>
<dbReference type="EMBL" id="PDCK01000040">
    <property type="protein sequence ID" value="PRQ51196.1"/>
    <property type="molecule type" value="Genomic_DNA"/>
</dbReference>
<name>A0A2P6RXQ4_ROSCH</name>
<evidence type="ECO:0000259" key="5">
    <source>
        <dbReference type="Pfam" id="PF16900"/>
    </source>
</evidence>
<dbReference type="Pfam" id="PF08646">
    <property type="entry name" value="Rep_fac-A_C"/>
    <property type="match status" value="1"/>
</dbReference>
<evidence type="ECO:0000256" key="2">
    <source>
        <dbReference type="SAM" id="MobiDB-lite"/>
    </source>
</evidence>
<dbReference type="CDD" id="cd04480">
    <property type="entry name" value="RPA1_DBD_A_like"/>
    <property type="match status" value="1"/>
</dbReference>
<protein>
    <submittedName>
        <fullName evidence="6">Putative replication protein A, OB</fullName>
    </submittedName>
</protein>
<sequence length="495" mass="57467">MARPTLIHELRPFQLNFTMRIRVSRIWRPQRFQSEIYDGLHNILTDERGDMVHAKIDESDYPHVLNKMEQGRIYDISHFNTSKIQGRYKVVNHEVQLRFNELTKFEPVEHGAPPIPEYSFHLLEFNQLGLNPKPQTLLIDVYGCIKSVIPEHQVLIKDTNKMEPKCEVVMENLRREDLRITLWGDVARKFDLETIRASPSPVLAVVTSLRITQFQEQITTTATNHSCVFINPEIQQAQEYRAEFSRPGDKVKILPPPPNRQTPEQVKEKTTISVSELHTLDPDSYTNQSVCCIASIRRFSLHSGWWYKACGTGTCYRQLTEDKDTNDLKCSHHGIQIPVPWYKVHMIIYDRNNQATVLIMGKEAEQLFGISCADLLKKELYGTELIVLEEMQKTADQTYLFELKFNMNNELFVRNIFPTHQASASLTQQEPTTTTPDRFLYQKKRNIEGSSRTVSLSESEKKLKSEEQIKHRTTVLPSSTMVLRSKELYEKKKAE</sequence>
<dbReference type="PANTHER" id="PTHR47165">
    <property type="entry name" value="OS03G0429900 PROTEIN"/>
    <property type="match status" value="1"/>
</dbReference>
<dbReference type="Gramene" id="PRQ51196">
    <property type="protein sequence ID" value="PRQ51196"/>
    <property type="gene ID" value="RchiOBHm_Chr2g0141711"/>
</dbReference>
<comment type="caution">
    <text evidence="6">The sequence shown here is derived from an EMBL/GenBank/DDBJ whole genome shotgun (WGS) entry which is preliminary data.</text>
</comment>
<evidence type="ECO:0000313" key="7">
    <source>
        <dbReference type="Proteomes" id="UP000238479"/>
    </source>
</evidence>
<feature type="domain" description="Replication protein A OB" evidence="5">
    <location>
        <begin position="135"/>
        <end position="221"/>
    </location>
</feature>
<evidence type="ECO:0000256" key="1">
    <source>
        <dbReference type="ARBA" id="ARBA00023125"/>
    </source>
</evidence>
<dbReference type="InterPro" id="IPR012340">
    <property type="entry name" value="NA-bd_OB-fold"/>
</dbReference>
<dbReference type="Proteomes" id="UP000238479">
    <property type="component" value="Chromosome 2"/>
</dbReference>
<dbReference type="STRING" id="74649.A0A2P6RXQ4"/>
<evidence type="ECO:0000259" key="4">
    <source>
        <dbReference type="Pfam" id="PF08646"/>
    </source>
</evidence>
<keyword evidence="1" id="KW-0238">DNA-binding</keyword>
<dbReference type="GO" id="GO:0003677">
    <property type="term" value="F:DNA binding"/>
    <property type="evidence" value="ECO:0007669"/>
    <property type="project" value="UniProtKB-KW"/>
</dbReference>
<dbReference type="PANTHER" id="PTHR47165:SF4">
    <property type="entry name" value="OS03G0429900 PROTEIN"/>
    <property type="match status" value="1"/>
</dbReference>
<dbReference type="InterPro" id="IPR013955">
    <property type="entry name" value="Rep_factor-A_C"/>
</dbReference>
<evidence type="ECO:0000259" key="3">
    <source>
        <dbReference type="Pfam" id="PF02721"/>
    </source>
</evidence>
<dbReference type="SUPFAM" id="SSF50249">
    <property type="entry name" value="Nucleic acid-binding proteins"/>
    <property type="match status" value="3"/>
</dbReference>
<accession>A0A2P6RXQ4</accession>
<organism evidence="6 7">
    <name type="scientific">Rosa chinensis</name>
    <name type="common">China rose</name>
    <dbReference type="NCBI Taxonomy" id="74649"/>
    <lineage>
        <taxon>Eukaryota</taxon>
        <taxon>Viridiplantae</taxon>
        <taxon>Streptophyta</taxon>
        <taxon>Embryophyta</taxon>
        <taxon>Tracheophyta</taxon>
        <taxon>Spermatophyta</taxon>
        <taxon>Magnoliopsida</taxon>
        <taxon>eudicotyledons</taxon>
        <taxon>Gunneridae</taxon>
        <taxon>Pentapetalae</taxon>
        <taxon>rosids</taxon>
        <taxon>fabids</taxon>
        <taxon>Rosales</taxon>
        <taxon>Rosaceae</taxon>
        <taxon>Rosoideae</taxon>
        <taxon>Rosoideae incertae sedis</taxon>
        <taxon>Rosa</taxon>
    </lineage>
</organism>
<dbReference type="AlphaFoldDB" id="A0A2P6RXQ4"/>
<dbReference type="Pfam" id="PF16900">
    <property type="entry name" value="REPA_OB_2"/>
    <property type="match status" value="1"/>
</dbReference>
<keyword evidence="7" id="KW-1185">Reference proteome</keyword>
<feature type="region of interest" description="Disordered" evidence="2">
    <location>
        <begin position="451"/>
        <end position="470"/>
    </location>
</feature>
<feature type="domain" description="Replication protein A 70 kDa DNA-binding subunit B/D first OB fold" evidence="3">
    <location>
        <begin position="6"/>
        <end position="105"/>
    </location>
</feature>
<dbReference type="Gene3D" id="2.40.50.140">
    <property type="entry name" value="Nucleic acid-binding proteins"/>
    <property type="match status" value="3"/>
</dbReference>
<dbReference type="OMA" id="EHAITEC"/>
<evidence type="ECO:0000313" key="6">
    <source>
        <dbReference type="EMBL" id="PRQ51196.1"/>
    </source>
</evidence>
<reference evidence="6 7" key="1">
    <citation type="journal article" date="2018" name="Nat. Genet.">
        <title>The Rosa genome provides new insights in the design of modern roses.</title>
        <authorList>
            <person name="Bendahmane M."/>
        </authorList>
    </citation>
    <scope>NUCLEOTIDE SEQUENCE [LARGE SCALE GENOMIC DNA]</scope>
    <source>
        <strain evidence="7">cv. Old Blush</strain>
    </source>
</reference>
<feature type="compositionally biased region" description="Basic and acidic residues" evidence="2">
    <location>
        <begin position="458"/>
        <end position="470"/>
    </location>
</feature>
<feature type="domain" description="Replication factor A C-terminal" evidence="4">
    <location>
        <begin position="304"/>
        <end position="408"/>
    </location>
</feature>
<gene>
    <name evidence="6" type="ORF">RchiOBHm_Chr2g0141711</name>
</gene>
<dbReference type="Pfam" id="PF02721">
    <property type="entry name" value="DUF223"/>
    <property type="match status" value="1"/>
</dbReference>
<dbReference type="InterPro" id="IPR031657">
    <property type="entry name" value="REPA_OB_2"/>
</dbReference>